<dbReference type="EMBL" id="FLUQ01000001">
    <property type="protein sequence ID" value="SBV97144.1"/>
    <property type="molecule type" value="Genomic_DNA"/>
</dbReference>
<name>A0A212JCG7_9DELT</name>
<gene>
    <name evidence="2" type="ORF">KL86DPRO_11166</name>
</gene>
<feature type="region of interest" description="Disordered" evidence="1">
    <location>
        <begin position="1"/>
        <end position="111"/>
    </location>
</feature>
<organism evidence="2">
    <name type="scientific">uncultured delta proteobacterium</name>
    <dbReference type="NCBI Taxonomy" id="34034"/>
    <lineage>
        <taxon>Bacteria</taxon>
        <taxon>Deltaproteobacteria</taxon>
        <taxon>environmental samples</taxon>
    </lineage>
</organism>
<proteinExistence type="predicted"/>
<reference evidence="2" key="1">
    <citation type="submission" date="2016-04" db="EMBL/GenBank/DDBJ databases">
        <authorList>
            <person name="Evans L.H."/>
            <person name="Alamgir A."/>
            <person name="Owens N."/>
            <person name="Weber N.D."/>
            <person name="Virtaneva K."/>
            <person name="Barbian K."/>
            <person name="Babar A."/>
            <person name="Rosenke K."/>
        </authorList>
    </citation>
    <scope>NUCLEOTIDE SEQUENCE</scope>
    <source>
        <strain evidence="2">86</strain>
    </source>
</reference>
<sequence>MSPGRIHSYTILREKRNGGRGKIMRGKQDASRGMTVEPPFSKAGRQKAAPPGGAGSVQTDDKPRKAVVCEGTPTPALNGGNECRLRLRGGLLSKRTLSTTSAPPGGAGSAG</sequence>
<evidence type="ECO:0000256" key="1">
    <source>
        <dbReference type="SAM" id="MobiDB-lite"/>
    </source>
</evidence>
<feature type="compositionally biased region" description="Low complexity" evidence="1">
    <location>
        <begin position="77"/>
        <end position="104"/>
    </location>
</feature>
<dbReference type="AlphaFoldDB" id="A0A212JCG7"/>
<protein>
    <submittedName>
        <fullName evidence="2">Uncharacterized protein</fullName>
    </submittedName>
</protein>
<evidence type="ECO:0000313" key="2">
    <source>
        <dbReference type="EMBL" id="SBV97144.1"/>
    </source>
</evidence>
<accession>A0A212JCG7</accession>